<dbReference type="PROSITE" id="PS51257">
    <property type="entry name" value="PROKAR_LIPOPROTEIN"/>
    <property type="match status" value="1"/>
</dbReference>
<evidence type="ECO:0008006" key="5">
    <source>
        <dbReference type="Google" id="ProtNLM"/>
    </source>
</evidence>
<accession>A0A4R8CG59</accession>
<reference evidence="3 4" key="1">
    <citation type="submission" date="2019-03" db="EMBL/GenBank/DDBJ databases">
        <title>Genomic Encyclopedia of Type Strains, Phase III (KMG-III): the genomes of soil and plant-associated and newly described type strains.</title>
        <authorList>
            <person name="Whitman W."/>
        </authorList>
    </citation>
    <scope>NUCLEOTIDE SEQUENCE [LARGE SCALE GENOMIC DNA]</scope>
    <source>
        <strain evidence="3 4">VKM Ac-2573</strain>
    </source>
</reference>
<evidence type="ECO:0000256" key="2">
    <source>
        <dbReference type="SAM" id="SignalP"/>
    </source>
</evidence>
<feature type="chain" id="PRO_5038399172" description="Lipoprotein" evidence="2">
    <location>
        <begin position="22"/>
        <end position="205"/>
    </location>
</feature>
<evidence type="ECO:0000256" key="1">
    <source>
        <dbReference type="SAM" id="MobiDB-lite"/>
    </source>
</evidence>
<organism evidence="3 4">
    <name type="scientific">Kribbella pratensis</name>
    <dbReference type="NCBI Taxonomy" id="2512112"/>
    <lineage>
        <taxon>Bacteria</taxon>
        <taxon>Bacillati</taxon>
        <taxon>Actinomycetota</taxon>
        <taxon>Actinomycetes</taxon>
        <taxon>Propionibacteriales</taxon>
        <taxon>Kribbellaceae</taxon>
        <taxon>Kribbella</taxon>
    </lineage>
</organism>
<sequence length="205" mass="21569">MPRRPSLGRALVALCALTALTACNGSPEAGRPNTTPAPSSASKTPAPTSTAPTSPAWTPEEQTAITAATARYVAARRATELALQNPAKADRTALERTGNGGKWLADIIDDLTFYRDNGWYQAGSVKLSSPSVKSVRLGIPQPEVALTSCVDSSAVVVRYQTTKKPVPLGPDNGSRHLTQARMVLAPGPDGQKAWYLIDESGDAKC</sequence>
<keyword evidence="4" id="KW-1185">Reference proteome</keyword>
<proteinExistence type="predicted"/>
<feature type="signal peptide" evidence="2">
    <location>
        <begin position="1"/>
        <end position="21"/>
    </location>
</feature>
<gene>
    <name evidence="3" type="ORF">EV653_0442</name>
</gene>
<comment type="caution">
    <text evidence="3">The sequence shown here is derived from an EMBL/GenBank/DDBJ whole genome shotgun (WGS) entry which is preliminary data.</text>
</comment>
<feature type="compositionally biased region" description="Low complexity" evidence="1">
    <location>
        <begin position="34"/>
        <end position="60"/>
    </location>
</feature>
<dbReference type="Proteomes" id="UP000295146">
    <property type="component" value="Unassembled WGS sequence"/>
</dbReference>
<dbReference type="EMBL" id="SODP01000001">
    <property type="protein sequence ID" value="TDW75319.1"/>
    <property type="molecule type" value="Genomic_DNA"/>
</dbReference>
<evidence type="ECO:0000313" key="4">
    <source>
        <dbReference type="Proteomes" id="UP000295146"/>
    </source>
</evidence>
<name>A0A4R8CG59_9ACTN</name>
<feature type="region of interest" description="Disordered" evidence="1">
    <location>
        <begin position="24"/>
        <end position="60"/>
    </location>
</feature>
<dbReference type="AlphaFoldDB" id="A0A4R8CG59"/>
<keyword evidence="2" id="KW-0732">Signal</keyword>
<evidence type="ECO:0000313" key="3">
    <source>
        <dbReference type="EMBL" id="TDW75319.1"/>
    </source>
</evidence>
<protein>
    <recommendedName>
        <fullName evidence="5">Lipoprotein</fullName>
    </recommendedName>
</protein>